<sequence>MRFCLASLLIFAFVGVASTVNFDYTLGSDAYFGMRIVPHVEFWRVEALLDFPFGLKLAGGWFSPIVSPLESLKYLNVDLDPGGVRFNAPHLVQTSFANIDFHERSLVGWAFNGSLGAVVGPENALFFKTSFFNACIDSTGQHHVGLNFPIGSIELGGFTSSRGYGFSVLVDPFMFFYIPESGFRFAVERKNVYLVGQYLDETFSVSMGWFGKEEWFLIGTNGVEARLKFGELALVMKLQKERWYAGFSFPIVW</sequence>
<organism evidence="1 2">
    <name type="scientific">Pseudothermotoga hypogea DSM 11164 = NBRC 106472</name>
    <dbReference type="NCBI Taxonomy" id="1123384"/>
    <lineage>
        <taxon>Bacteria</taxon>
        <taxon>Thermotogati</taxon>
        <taxon>Thermotogota</taxon>
        <taxon>Thermotogae</taxon>
        <taxon>Thermotogales</taxon>
        <taxon>Thermotogaceae</taxon>
        <taxon>Pseudothermotoga</taxon>
    </lineage>
</organism>
<dbReference type="AlphaFoldDB" id="A0A0X1KTP6"/>
<accession>A0A0X1KTP6</accession>
<protein>
    <submittedName>
        <fullName evidence="1">Uncharacterized protein</fullName>
    </submittedName>
</protein>
<gene>
    <name evidence="1" type="ORF">AJ81_01985</name>
</gene>
<dbReference type="OrthoDB" id="46494at2"/>
<dbReference type="STRING" id="1123384.AJ81_01985"/>
<keyword evidence="2" id="KW-1185">Reference proteome</keyword>
<dbReference type="Proteomes" id="UP000077469">
    <property type="component" value="Chromosome"/>
</dbReference>
<dbReference type="EMBL" id="CP007141">
    <property type="protein sequence ID" value="AJC74644.1"/>
    <property type="molecule type" value="Genomic_DNA"/>
</dbReference>
<dbReference type="PaxDb" id="1123384-AJ81_01985"/>
<evidence type="ECO:0000313" key="1">
    <source>
        <dbReference type="EMBL" id="AJC74644.1"/>
    </source>
</evidence>
<dbReference type="PATRIC" id="fig|1123384.7.peg.393"/>
<dbReference type="RefSeq" id="WP_031503601.1">
    <property type="nucleotide sequence ID" value="NC_022795.1"/>
</dbReference>
<evidence type="ECO:0000313" key="2">
    <source>
        <dbReference type="Proteomes" id="UP000077469"/>
    </source>
</evidence>
<dbReference type="KEGG" id="phy:AJ81_01985"/>
<reference evidence="1 2" key="1">
    <citation type="submission" date="2014-01" db="EMBL/GenBank/DDBJ databases">
        <title>Genome sequencing of Thermotog hypogea.</title>
        <authorList>
            <person name="Zhang X."/>
            <person name="Alvare G."/>
            <person name="Fristensky B."/>
            <person name="Chen L."/>
            <person name="Suen T."/>
            <person name="Chen Q."/>
            <person name="Ma K."/>
        </authorList>
    </citation>
    <scope>NUCLEOTIDE SEQUENCE [LARGE SCALE GENOMIC DNA]</scope>
    <source>
        <strain evidence="1 2">DSM 11164</strain>
    </source>
</reference>
<proteinExistence type="predicted"/>
<name>A0A0X1KTP6_9THEM</name>